<name>A0A562UAZ6_9SPHI</name>
<dbReference type="Proteomes" id="UP000317010">
    <property type="component" value="Unassembled WGS sequence"/>
</dbReference>
<comment type="caution">
    <text evidence="1">The sequence shown here is derived from an EMBL/GenBank/DDBJ whole genome shotgun (WGS) entry which is preliminary data.</text>
</comment>
<accession>A0A562UAZ6</accession>
<evidence type="ECO:0000313" key="1">
    <source>
        <dbReference type="EMBL" id="TWJ02331.1"/>
    </source>
</evidence>
<organism evidence="1 2">
    <name type="scientific">Mucilaginibacter frigoritolerans</name>
    <dbReference type="NCBI Taxonomy" id="652788"/>
    <lineage>
        <taxon>Bacteria</taxon>
        <taxon>Pseudomonadati</taxon>
        <taxon>Bacteroidota</taxon>
        <taxon>Sphingobacteriia</taxon>
        <taxon>Sphingobacteriales</taxon>
        <taxon>Sphingobacteriaceae</taxon>
        <taxon>Mucilaginibacter</taxon>
    </lineage>
</organism>
<sequence length="53" mass="6198">MLGSASDFVSVTRHPEKTFKTDNSFTHYSSINFIYLVPLKKTNNIKRCQKLKY</sequence>
<protein>
    <submittedName>
        <fullName evidence="1">Uncharacterized protein</fullName>
    </submittedName>
</protein>
<evidence type="ECO:0000313" key="2">
    <source>
        <dbReference type="Proteomes" id="UP000317010"/>
    </source>
</evidence>
<proteinExistence type="predicted"/>
<dbReference type="EMBL" id="VLLI01000003">
    <property type="protein sequence ID" value="TWJ02331.1"/>
    <property type="molecule type" value="Genomic_DNA"/>
</dbReference>
<gene>
    <name evidence="1" type="ORF">JN11_01303</name>
</gene>
<keyword evidence="2" id="KW-1185">Reference proteome</keyword>
<reference evidence="1 2" key="1">
    <citation type="submission" date="2019-07" db="EMBL/GenBank/DDBJ databases">
        <title>Genomic Encyclopedia of Archaeal and Bacterial Type Strains, Phase II (KMG-II): from individual species to whole genera.</title>
        <authorList>
            <person name="Goeker M."/>
        </authorList>
    </citation>
    <scope>NUCLEOTIDE SEQUENCE [LARGE SCALE GENOMIC DNA]</scope>
    <source>
        <strain evidence="1 2">ATCC BAA-1854</strain>
    </source>
</reference>
<dbReference type="AlphaFoldDB" id="A0A562UAZ6"/>